<proteinExistence type="predicted"/>
<dbReference type="Proteomes" id="UP001186944">
    <property type="component" value="Unassembled WGS sequence"/>
</dbReference>
<dbReference type="Gene3D" id="3.40.50.300">
    <property type="entry name" value="P-loop containing nucleotide triphosphate hydrolases"/>
    <property type="match status" value="1"/>
</dbReference>
<comment type="caution">
    <text evidence="1">The sequence shown here is derived from an EMBL/GenBank/DDBJ whole genome shotgun (WGS) entry which is preliminary data.</text>
</comment>
<dbReference type="PANTHER" id="PTHR10704">
    <property type="entry name" value="CARBOHYDRATE SULFOTRANSFERASE"/>
    <property type="match status" value="1"/>
</dbReference>
<dbReference type="GO" id="GO:0001517">
    <property type="term" value="F:N-acetylglucosamine 6-O-sulfotransferase activity"/>
    <property type="evidence" value="ECO:0007669"/>
    <property type="project" value="TreeGrafter"/>
</dbReference>
<dbReference type="Pfam" id="PF13469">
    <property type="entry name" value="Sulfotransfer_3"/>
    <property type="match status" value="1"/>
</dbReference>
<evidence type="ECO:0000313" key="1">
    <source>
        <dbReference type="EMBL" id="KAK3104518.1"/>
    </source>
</evidence>
<gene>
    <name evidence="1" type="ORF">FSP39_003909</name>
</gene>
<dbReference type="InterPro" id="IPR051135">
    <property type="entry name" value="Gal/GlcNAc/GalNAc_ST"/>
</dbReference>
<dbReference type="SUPFAM" id="SSF52540">
    <property type="entry name" value="P-loop containing nucleoside triphosphate hydrolases"/>
    <property type="match status" value="1"/>
</dbReference>
<reference evidence="1" key="1">
    <citation type="submission" date="2019-08" db="EMBL/GenBank/DDBJ databases">
        <title>The improved chromosome-level genome for the pearl oyster Pinctada fucata martensii using PacBio sequencing and Hi-C.</title>
        <authorList>
            <person name="Zheng Z."/>
        </authorList>
    </citation>
    <scope>NUCLEOTIDE SEQUENCE</scope>
    <source>
        <strain evidence="1">ZZ-2019</strain>
        <tissue evidence="1">Adductor muscle</tissue>
    </source>
</reference>
<dbReference type="GO" id="GO:0006044">
    <property type="term" value="P:N-acetylglucosamine metabolic process"/>
    <property type="evidence" value="ECO:0007669"/>
    <property type="project" value="TreeGrafter"/>
</dbReference>
<organism evidence="1 2">
    <name type="scientific">Pinctada imbricata</name>
    <name type="common">Atlantic pearl-oyster</name>
    <name type="synonym">Pinctada martensii</name>
    <dbReference type="NCBI Taxonomy" id="66713"/>
    <lineage>
        <taxon>Eukaryota</taxon>
        <taxon>Metazoa</taxon>
        <taxon>Spiralia</taxon>
        <taxon>Lophotrochozoa</taxon>
        <taxon>Mollusca</taxon>
        <taxon>Bivalvia</taxon>
        <taxon>Autobranchia</taxon>
        <taxon>Pteriomorphia</taxon>
        <taxon>Pterioida</taxon>
        <taxon>Pterioidea</taxon>
        <taxon>Pteriidae</taxon>
        <taxon>Pinctada</taxon>
    </lineage>
</organism>
<sequence length="317" mass="36051">MRSGSTLTSGIVQQSGNAFFSMEPLWGIYKRCYRRKHDVCCRNDKCRSPSGDLEGLQVAIAAIKDIFNCEFNKLGNKVLSSFTFFSESSGNTRLRYNQCFESSRNETLTEWCLKYLTSVCEASSGIIVKTLRLSAETLSFLKDIVPDMKIVQLFRDPRGVLISRKNFGDFMDRNTNISIYARQLCNRMSHDIDVLKSFGIHYIPLRYECLSDNPDMSVRKLYKGLNITVTKAVEEWIDSHMRANSSKSGGYGFQYKNSTVVAHCWRYSLDLTSIKAIDSRCSQFYDKTGIAKISNRSDLRNPGFLTYSGNVYSKGTC</sequence>
<name>A0AA88YT37_PINIB</name>
<keyword evidence="2" id="KW-1185">Reference proteome</keyword>
<dbReference type="InterPro" id="IPR027417">
    <property type="entry name" value="P-loop_NTPase"/>
</dbReference>
<dbReference type="GO" id="GO:0006790">
    <property type="term" value="P:sulfur compound metabolic process"/>
    <property type="evidence" value="ECO:0007669"/>
    <property type="project" value="TreeGrafter"/>
</dbReference>
<accession>A0AA88YT37</accession>
<dbReference type="PANTHER" id="PTHR10704:SF44">
    <property type="entry name" value="LD35051P-RELATED"/>
    <property type="match status" value="1"/>
</dbReference>
<dbReference type="EMBL" id="VSWD01000004">
    <property type="protein sequence ID" value="KAK3104518.1"/>
    <property type="molecule type" value="Genomic_DNA"/>
</dbReference>
<evidence type="ECO:0000313" key="2">
    <source>
        <dbReference type="Proteomes" id="UP001186944"/>
    </source>
</evidence>
<dbReference type="AlphaFoldDB" id="A0AA88YT37"/>
<protein>
    <submittedName>
        <fullName evidence="1">Uncharacterized protein</fullName>
    </submittedName>
</protein>